<dbReference type="Gene3D" id="3.60.10.10">
    <property type="entry name" value="Endonuclease/exonuclease/phosphatase"/>
    <property type="match status" value="1"/>
</dbReference>
<keyword evidence="4" id="KW-1185">Reference proteome</keyword>
<dbReference type="AlphaFoldDB" id="A0A834W9K4"/>
<dbReference type="InterPro" id="IPR025836">
    <property type="entry name" value="Zn_knuckle_CX2CX4HX4C"/>
</dbReference>
<reference evidence="3" key="1">
    <citation type="submission" date="2020-09" db="EMBL/GenBank/DDBJ databases">
        <title>Genome-Enabled Discovery of Anthraquinone Biosynthesis in Senna tora.</title>
        <authorList>
            <person name="Kang S.-H."/>
            <person name="Pandey R.P."/>
            <person name="Lee C.-M."/>
            <person name="Sim J.-S."/>
            <person name="Jeong J.-T."/>
            <person name="Choi B.-S."/>
            <person name="Jung M."/>
            <person name="Ginzburg D."/>
            <person name="Zhao K."/>
            <person name="Won S.Y."/>
            <person name="Oh T.-J."/>
            <person name="Yu Y."/>
            <person name="Kim N.-H."/>
            <person name="Lee O.R."/>
            <person name="Lee T.-H."/>
            <person name="Bashyal P."/>
            <person name="Kim T.-S."/>
            <person name="Lee W.-H."/>
            <person name="Kawkins C."/>
            <person name="Kim C.-K."/>
            <person name="Kim J.S."/>
            <person name="Ahn B.O."/>
            <person name="Rhee S.Y."/>
            <person name="Sohng J.K."/>
        </authorList>
    </citation>
    <scope>NUCLEOTIDE SEQUENCE</scope>
    <source>
        <tissue evidence="3">Leaf</tissue>
    </source>
</reference>
<dbReference type="Pfam" id="PF14111">
    <property type="entry name" value="DUF4283"/>
    <property type="match status" value="1"/>
</dbReference>
<keyword evidence="3" id="KW-0695">RNA-directed DNA polymerase</keyword>
<dbReference type="PANTHER" id="PTHR31286:SF178">
    <property type="entry name" value="DUF4283 DOMAIN-CONTAINING PROTEIN"/>
    <property type="match status" value="1"/>
</dbReference>
<keyword evidence="1" id="KW-0479">Metal-binding</keyword>
<dbReference type="Proteomes" id="UP000634136">
    <property type="component" value="Unassembled WGS sequence"/>
</dbReference>
<dbReference type="OrthoDB" id="1749390at2759"/>
<keyword evidence="3" id="KW-0808">Transferase</keyword>
<evidence type="ECO:0000313" key="4">
    <source>
        <dbReference type="Proteomes" id="UP000634136"/>
    </source>
</evidence>
<organism evidence="3 4">
    <name type="scientific">Senna tora</name>
    <dbReference type="NCBI Taxonomy" id="362788"/>
    <lineage>
        <taxon>Eukaryota</taxon>
        <taxon>Viridiplantae</taxon>
        <taxon>Streptophyta</taxon>
        <taxon>Embryophyta</taxon>
        <taxon>Tracheophyta</taxon>
        <taxon>Spermatophyta</taxon>
        <taxon>Magnoliopsida</taxon>
        <taxon>eudicotyledons</taxon>
        <taxon>Gunneridae</taxon>
        <taxon>Pentapetalae</taxon>
        <taxon>rosids</taxon>
        <taxon>fabids</taxon>
        <taxon>Fabales</taxon>
        <taxon>Fabaceae</taxon>
        <taxon>Caesalpinioideae</taxon>
        <taxon>Cassia clade</taxon>
        <taxon>Senna</taxon>
    </lineage>
</organism>
<dbReference type="PANTHER" id="PTHR31286">
    <property type="entry name" value="GLYCINE-RICH CELL WALL STRUCTURAL PROTEIN 1.8-LIKE"/>
    <property type="match status" value="1"/>
</dbReference>
<dbReference type="InterPro" id="IPR025558">
    <property type="entry name" value="DUF4283"/>
</dbReference>
<feature type="domain" description="CCHC-type" evidence="2">
    <location>
        <begin position="198"/>
        <end position="213"/>
    </location>
</feature>
<dbReference type="Pfam" id="PF14392">
    <property type="entry name" value="zf-CCHC_4"/>
    <property type="match status" value="1"/>
</dbReference>
<evidence type="ECO:0000256" key="1">
    <source>
        <dbReference type="PROSITE-ProRule" id="PRU00047"/>
    </source>
</evidence>
<keyword evidence="1" id="KW-0863">Zinc-finger</keyword>
<evidence type="ECO:0000259" key="2">
    <source>
        <dbReference type="PROSITE" id="PS50158"/>
    </source>
</evidence>
<dbReference type="InterPro" id="IPR036691">
    <property type="entry name" value="Endo/exonu/phosph_ase_sf"/>
</dbReference>
<name>A0A834W9K4_9FABA</name>
<gene>
    <name evidence="3" type="ORF">G2W53_029359</name>
</gene>
<dbReference type="InterPro" id="IPR001878">
    <property type="entry name" value="Znf_CCHC"/>
</dbReference>
<dbReference type="PROSITE" id="PS50158">
    <property type="entry name" value="ZF_CCHC"/>
    <property type="match status" value="1"/>
</dbReference>
<dbReference type="InterPro" id="IPR040256">
    <property type="entry name" value="At4g02000-like"/>
</dbReference>
<sequence length="1113" mass="124523">MEELGVDSSGAVLLDLDENRAKRAGSKALIGKLVSDKLVNRNTVRNMIQKSWNMVKGLTISEVSQNVFLFSFDEEEDCKRIVREGPWAILGRLLIVKPWSPEIAASDLDLDSCLFWVQLHGLPLEGISVGNAVKLGSVAGRVVAVEDPFENGKISRTFVRVRVLMDIKRALSEGVMVKRPSRPISWVEFKYERLQQFCYHCGIIGHDYKQCKKDKELSQIHQGKNKFGAWLGTNSVKPLHKILEVDANGLWAGEDAFQEVGQRKEIGNQDEVLGLPKGPMEKLGLPEATATDVCGQETRLGSPAPGALDLGKQKGSLAGLESGGLDADSLAKQPMKVCSKSNLDCCNSSLEFKLGRVKRKFVSKARGSHNTAIEGKSNNYFVELPVDEEMTNSCLAIVPVATTSYEQKLISGIKRINLKWKVPLEDSPPLISKVRKIAILDSNDTLRFDKESPPVKEKKSRSPGSRKLVNKDLLSFHFEENLVDVPVVLLKDFNSQEGFVFGSGGIKVSNAEVEPIGLAGGLALFWMDSVRLSIVSASKNLIHTEIVDGLLQFSGFISFIYGPPLDADRSSFWCALRSRCVPAPSHWICIGDLNEISGQSEKFGGRIHSCSKFLNLQEFLIDCDMVDFGFKGSKYTWSNGRLGSRHVKERLDRGLFNVQCRTDFPNAYVFHLPFAGSDHCPILLDLDFKDVRTPREFKFEVFWLDHPDFLHVVSEAWKFVLEREESCWCSFLAKLDKYVFREGAFDEEKSARAKAVLKQLEAAWDREEKYWWQRSRVKWLEAGDSNSCFFHASTIQRRAHNKILRLKDEAGSWREDHDGIADCVSSYFEKIFAHSGTRDMSDVLLFVEKVITEEDNELLNGPVTSSEIKETAFQLGGMKAPGPDGVSGFFYHNSWDIIGDQVILAVRDFFANGCEIGDINVTNIVLIPKSNNPKAVLSLMVFSDKWVDLTLKCVSSVRYNLLLSGRKVAEVLPKRGLRQGDPLSPYLFIIVADVLSNMIRHFVTVGDLKGIKLARNCPVLSHYFFTDDSLFFLQANRQNCEKMKWILDAYCLASGQEANLDKSCLFFSPNSPTDLKDEIIEVSIFRMALSLMPGRVLEPRGPGPACLKVGICC</sequence>
<dbReference type="InterPro" id="IPR000477">
    <property type="entry name" value="RT_dom"/>
</dbReference>
<dbReference type="GO" id="GO:0008270">
    <property type="term" value="F:zinc ion binding"/>
    <property type="evidence" value="ECO:0007669"/>
    <property type="project" value="UniProtKB-KW"/>
</dbReference>
<dbReference type="EMBL" id="JAAIUW010000009">
    <property type="protein sequence ID" value="KAF7815390.1"/>
    <property type="molecule type" value="Genomic_DNA"/>
</dbReference>
<dbReference type="Pfam" id="PF00078">
    <property type="entry name" value="RVT_1"/>
    <property type="match status" value="1"/>
</dbReference>
<dbReference type="SUPFAM" id="SSF56219">
    <property type="entry name" value="DNase I-like"/>
    <property type="match status" value="1"/>
</dbReference>
<accession>A0A834W9K4</accession>
<dbReference type="GO" id="GO:0003676">
    <property type="term" value="F:nucleic acid binding"/>
    <property type="evidence" value="ECO:0007669"/>
    <property type="project" value="InterPro"/>
</dbReference>
<protein>
    <submittedName>
        <fullName evidence="3">Reverse transcriptase</fullName>
    </submittedName>
</protein>
<comment type="caution">
    <text evidence="3">The sequence shown here is derived from an EMBL/GenBank/DDBJ whole genome shotgun (WGS) entry which is preliminary data.</text>
</comment>
<evidence type="ECO:0000313" key="3">
    <source>
        <dbReference type="EMBL" id="KAF7815390.1"/>
    </source>
</evidence>
<proteinExistence type="predicted"/>
<dbReference type="GO" id="GO:0003964">
    <property type="term" value="F:RNA-directed DNA polymerase activity"/>
    <property type="evidence" value="ECO:0007669"/>
    <property type="project" value="UniProtKB-KW"/>
</dbReference>
<keyword evidence="1" id="KW-0862">Zinc</keyword>
<keyword evidence="3" id="KW-0548">Nucleotidyltransferase</keyword>